<gene>
    <name evidence="3 8" type="primary">nuoC</name>
    <name evidence="8" type="ORF">GCM10010960_13110</name>
</gene>
<keyword evidence="3" id="KW-0472">Membrane</keyword>
<keyword evidence="3 4" id="KW-1278">Translocase</keyword>
<comment type="subunit">
    <text evidence="3">NDH-1 is composed of 14 different subunits. Subunits NuoB, C, D, E, F, and G constitute the peripheral sector of the complex.</text>
</comment>
<name>A0A917CLS0_9GAMM</name>
<evidence type="ECO:0000259" key="7">
    <source>
        <dbReference type="Pfam" id="PF00329"/>
    </source>
</evidence>
<dbReference type="Gene3D" id="3.30.460.80">
    <property type="entry name" value="NADH:ubiquinone oxidoreductase, 30kDa subunit"/>
    <property type="match status" value="1"/>
</dbReference>
<keyword evidence="9" id="KW-1185">Reference proteome</keyword>
<evidence type="ECO:0000256" key="3">
    <source>
        <dbReference type="HAMAP-Rule" id="MF_01357"/>
    </source>
</evidence>
<evidence type="ECO:0000256" key="4">
    <source>
        <dbReference type="RuleBase" id="RU003456"/>
    </source>
</evidence>
<evidence type="ECO:0000313" key="9">
    <source>
        <dbReference type="Proteomes" id="UP000632858"/>
    </source>
</evidence>
<dbReference type="InterPro" id="IPR010218">
    <property type="entry name" value="NADH_DH_suC"/>
</dbReference>
<evidence type="ECO:0000256" key="1">
    <source>
        <dbReference type="ARBA" id="ARBA00007569"/>
    </source>
</evidence>
<reference evidence="8" key="1">
    <citation type="journal article" date="2014" name="Int. J. Syst. Evol. Microbiol.">
        <title>Complete genome sequence of Corynebacterium casei LMG S-19264T (=DSM 44701T), isolated from a smear-ripened cheese.</title>
        <authorList>
            <consortium name="US DOE Joint Genome Institute (JGI-PGF)"/>
            <person name="Walter F."/>
            <person name="Albersmeier A."/>
            <person name="Kalinowski J."/>
            <person name="Ruckert C."/>
        </authorList>
    </citation>
    <scope>NUCLEOTIDE SEQUENCE</scope>
    <source>
        <strain evidence="8">CGMCC 1.12726</strain>
    </source>
</reference>
<evidence type="ECO:0000256" key="5">
    <source>
        <dbReference type="RuleBase" id="RU003582"/>
    </source>
</evidence>
<reference evidence="8" key="2">
    <citation type="submission" date="2020-09" db="EMBL/GenBank/DDBJ databases">
        <authorList>
            <person name="Sun Q."/>
            <person name="Zhou Y."/>
        </authorList>
    </citation>
    <scope>NUCLEOTIDE SEQUENCE</scope>
    <source>
        <strain evidence="8">CGMCC 1.12726</strain>
    </source>
</reference>
<dbReference type="SUPFAM" id="SSF143243">
    <property type="entry name" value="Nqo5-like"/>
    <property type="match status" value="1"/>
</dbReference>
<dbReference type="GO" id="GO:0008137">
    <property type="term" value="F:NADH dehydrogenase (ubiquinone) activity"/>
    <property type="evidence" value="ECO:0007669"/>
    <property type="project" value="InterPro"/>
</dbReference>
<feature type="domain" description="NADH:ubiquinone oxidoreductase 30kDa subunit" evidence="7">
    <location>
        <begin position="32"/>
        <end position="191"/>
    </location>
</feature>
<comment type="catalytic activity">
    <reaction evidence="3 5">
        <text>a quinone + NADH + 5 H(+)(in) = a quinol + NAD(+) + 4 H(+)(out)</text>
        <dbReference type="Rhea" id="RHEA:57888"/>
        <dbReference type="ChEBI" id="CHEBI:15378"/>
        <dbReference type="ChEBI" id="CHEBI:24646"/>
        <dbReference type="ChEBI" id="CHEBI:57540"/>
        <dbReference type="ChEBI" id="CHEBI:57945"/>
        <dbReference type="ChEBI" id="CHEBI:132124"/>
    </reaction>
</comment>
<dbReference type="InterPro" id="IPR020396">
    <property type="entry name" value="NADH_UbQ_OxRdtase_CS"/>
</dbReference>
<protein>
    <recommendedName>
        <fullName evidence="3">NADH-quinone oxidoreductase subunit C</fullName>
        <ecNumber evidence="3">7.1.1.-</ecNumber>
    </recommendedName>
    <alternativeName>
        <fullName evidence="3">NADH dehydrogenase I subunit C</fullName>
    </alternativeName>
    <alternativeName>
        <fullName evidence="3">NDH-1 subunit C</fullName>
    </alternativeName>
</protein>
<dbReference type="Pfam" id="PF00329">
    <property type="entry name" value="Complex1_30kDa"/>
    <property type="match status" value="1"/>
</dbReference>
<dbReference type="EMBL" id="BMFO01000002">
    <property type="protein sequence ID" value="GGF92589.1"/>
    <property type="molecule type" value="Genomic_DNA"/>
</dbReference>
<dbReference type="PROSITE" id="PS00542">
    <property type="entry name" value="COMPLEX1_30K"/>
    <property type="match status" value="1"/>
</dbReference>
<organism evidence="8 9">
    <name type="scientific">Arenimonas maotaiensis</name>
    <dbReference type="NCBI Taxonomy" id="1446479"/>
    <lineage>
        <taxon>Bacteria</taxon>
        <taxon>Pseudomonadati</taxon>
        <taxon>Pseudomonadota</taxon>
        <taxon>Gammaproteobacteria</taxon>
        <taxon>Lysobacterales</taxon>
        <taxon>Lysobacteraceae</taxon>
        <taxon>Arenimonas</taxon>
    </lineage>
</organism>
<dbReference type="GO" id="GO:0050136">
    <property type="term" value="F:NADH dehydrogenase (quinone) (non-electrogenic) activity"/>
    <property type="evidence" value="ECO:0007669"/>
    <property type="project" value="UniProtKB-UniRule"/>
</dbReference>
<feature type="region of interest" description="Disordered" evidence="6">
    <location>
        <begin position="78"/>
        <end position="104"/>
    </location>
</feature>
<evidence type="ECO:0000256" key="2">
    <source>
        <dbReference type="ARBA" id="ARBA00022448"/>
    </source>
</evidence>
<proteinExistence type="inferred from homology"/>
<sequence>MTDLPNPFVEKLTAHFGARVQVLRQRDEVTLEAAPADYLAVMTELRDHADFAFEQLLDLCGVDYLGYGQAEWDTTDVSSEGFSRGVEGQGPGRFSWESRPRGDGPERRFAAVSHLTSVRHNRRIRVRCFAADNAMPVLDSVTGVYPVADWFEREAFDLYGIIFSGHPDLRRILTDYGFVGHPFRKDFPLVGNVEVRYDEERGRVVYQPVSIEPRVGVPRVIREDSRWQQAQTEQSQVKP</sequence>
<dbReference type="AlphaFoldDB" id="A0A917CLS0"/>
<dbReference type="PANTHER" id="PTHR10884">
    <property type="entry name" value="NADH DEHYDROGENASE UBIQUINONE IRON-SULFUR PROTEIN 3"/>
    <property type="match status" value="1"/>
</dbReference>
<evidence type="ECO:0000313" key="8">
    <source>
        <dbReference type="EMBL" id="GGF92589.1"/>
    </source>
</evidence>
<evidence type="ECO:0000256" key="6">
    <source>
        <dbReference type="SAM" id="MobiDB-lite"/>
    </source>
</evidence>
<dbReference type="RefSeq" id="WP_188449064.1">
    <property type="nucleotide sequence ID" value="NZ_BMFO01000002.1"/>
</dbReference>
<dbReference type="GO" id="GO:0005886">
    <property type="term" value="C:plasma membrane"/>
    <property type="evidence" value="ECO:0007669"/>
    <property type="project" value="UniProtKB-SubCell"/>
</dbReference>
<dbReference type="EC" id="7.1.1.-" evidence="3"/>
<dbReference type="HAMAP" id="MF_01357">
    <property type="entry name" value="NDH1_NuoC"/>
    <property type="match status" value="1"/>
</dbReference>
<keyword evidence="3 5" id="KW-0874">Quinone</keyword>
<dbReference type="Proteomes" id="UP000632858">
    <property type="component" value="Unassembled WGS sequence"/>
</dbReference>
<dbReference type="InterPro" id="IPR001268">
    <property type="entry name" value="NADH_UbQ_OxRdtase_30kDa_su"/>
</dbReference>
<dbReference type="InterPro" id="IPR037232">
    <property type="entry name" value="NADH_quin_OxRdtase_su_C/D-like"/>
</dbReference>
<keyword evidence="3 4" id="KW-0520">NAD</keyword>
<dbReference type="PANTHER" id="PTHR10884:SF14">
    <property type="entry name" value="NADH DEHYDROGENASE [UBIQUINONE] IRON-SULFUR PROTEIN 3, MITOCHONDRIAL"/>
    <property type="match status" value="1"/>
</dbReference>
<comment type="similarity">
    <text evidence="1 3 4">Belongs to the complex I 30 kDa subunit family.</text>
</comment>
<comment type="subcellular location">
    <subcellularLocation>
        <location evidence="3">Cell membrane</location>
        <topology evidence="3">Peripheral membrane protein</topology>
        <orientation evidence="3">Cytoplasmic side</orientation>
    </subcellularLocation>
</comment>
<dbReference type="GO" id="GO:0048038">
    <property type="term" value="F:quinone binding"/>
    <property type="evidence" value="ECO:0007669"/>
    <property type="project" value="UniProtKB-KW"/>
</dbReference>
<keyword evidence="3" id="KW-1003">Cell membrane</keyword>
<accession>A0A917CLS0</accession>
<keyword evidence="2 3" id="KW-0813">Transport</keyword>
<comment type="caution">
    <text evidence="8">The sequence shown here is derived from an EMBL/GenBank/DDBJ whole genome shotgun (WGS) entry which is preliminary data.</text>
</comment>
<keyword evidence="3" id="KW-0830">Ubiquinone</keyword>
<comment type="function">
    <text evidence="3">NDH-1 shuttles electrons from NADH, via FMN and iron-sulfur (Fe-S) centers, to quinones in the respiratory chain. The immediate electron acceptor for the enzyme in this species is believed to be ubiquinone. Couples the redox reaction to proton translocation (for every two electrons transferred, four hydrogen ions are translocated across the cytoplasmic membrane), and thus conserves the redox energy in a proton gradient.</text>
</comment>
<dbReference type="NCBIfam" id="NF004730">
    <property type="entry name" value="PRK06074.1-1"/>
    <property type="match status" value="1"/>
</dbReference>